<proteinExistence type="predicted"/>
<comment type="caution">
    <text evidence="9">The sequence shown here is derived from an EMBL/GenBank/DDBJ whole genome shotgun (WGS) entry which is preliminary data.</text>
</comment>
<dbReference type="STRING" id="1925591.BI308_14660"/>
<evidence type="ECO:0000256" key="6">
    <source>
        <dbReference type="SAM" id="Coils"/>
    </source>
</evidence>
<dbReference type="Gene3D" id="1.10.287.130">
    <property type="match status" value="1"/>
</dbReference>
<dbReference type="SMART" id="SM00387">
    <property type="entry name" value="HATPase_c"/>
    <property type="match status" value="1"/>
</dbReference>
<keyword evidence="7" id="KW-0812">Transmembrane</keyword>
<keyword evidence="10" id="KW-1185">Reference proteome</keyword>
<dbReference type="GO" id="GO:0000155">
    <property type="term" value="F:phosphorelay sensor kinase activity"/>
    <property type="evidence" value="ECO:0007669"/>
    <property type="project" value="InterPro"/>
</dbReference>
<dbReference type="SUPFAM" id="SSF55874">
    <property type="entry name" value="ATPase domain of HSP90 chaperone/DNA topoisomerase II/histidine kinase"/>
    <property type="match status" value="1"/>
</dbReference>
<keyword evidence="6" id="KW-0175">Coiled coil</keyword>
<keyword evidence="5" id="KW-0902">Two-component regulatory system</keyword>
<feature type="transmembrane region" description="Helical" evidence="7">
    <location>
        <begin position="178"/>
        <end position="197"/>
    </location>
</feature>
<evidence type="ECO:0000313" key="10">
    <source>
        <dbReference type="Proteomes" id="UP000183940"/>
    </source>
</evidence>
<dbReference type="SMART" id="SM00388">
    <property type="entry name" value="HisKA"/>
    <property type="match status" value="1"/>
</dbReference>
<dbReference type="Proteomes" id="UP000183940">
    <property type="component" value="Unassembled WGS sequence"/>
</dbReference>
<dbReference type="SUPFAM" id="SSF47384">
    <property type="entry name" value="Homodimeric domain of signal transducing histidine kinase"/>
    <property type="match status" value="1"/>
</dbReference>
<dbReference type="PRINTS" id="PR00344">
    <property type="entry name" value="BCTRLSENSOR"/>
</dbReference>
<dbReference type="EMBL" id="MLAW01000025">
    <property type="protein sequence ID" value="OJJ24807.1"/>
    <property type="molecule type" value="Genomic_DNA"/>
</dbReference>
<dbReference type="Gene3D" id="3.30.565.10">
    <property type="entry name" value="Histidine kinase-like ATPase, C-terminal domain"/>
    <property type="match status" value="1"/>
</dbReference>
<evidence type="ECO:0000256" key="4">
    <source>
        <dbReference type="ARBA" id="ARBA00022777"/>
    </source>
</evidence>
<evidence type="ECO:0000256" key="7">
    <source>
        <dbReference type="SAM" id="Phobius"/>
    </source>
</evidence>
<organism evidence="9 10">
    <name type="scientific">Roseofilum reptotaenium AO1-A</name>
    <dbReference type="NCBI Taxonomy" id="1925591"/>
    <lineage>
        <taxon>Bacteria</taxon>
        <taxon>Bacillati</taxon>
        <taxon>Cyanobacteriota</taxon>
        <taxon>Cyanophyceae</taxon>
        <taxon>Desertifilales</taxon>
        <taxon>Desertifilaceae</taxon>
        <taxon>Roseofilum</taxon>
    </lineage>
</organism>
<reference evidence="9" key="1">
    <citation type="submission" date="2016-10" db="EMBL/GenBank/DDBJ databases">
        <title>CRISPR-Cas defence system in Roseofilum reptotaenium: evidence of a bacteriophage-cyanobacterium arms race in the coral black band disease.</title>
        <authorList>
            <person name="Buerger P."/>
            <person name="Wood-Charlson E.M."/>
            <person name="Weynberg K.D."/>
            <person name="Willis B."/>
            <person name="Van Oppen M.J."/>
        </authorList>
    </citation>
    <scope>NUCLEOTIDE SEQUENCE [LARGE SCALE GENOMIC DNA]</scope>
    <source>
        <strain evidence="9">AO1-A</strain>
    </source>
</reference>
<dbReference type="InterPro" id="IPR003661">
    <property type="entry name" value="HisK_dim/P_dom"/>
</dbReference>
<evidence type="ECO:0000256" key="2">
    <source>
        <dbReference type="ARBA" id="ARBA00012438"/>
    </source>
</evidence>
<dbReference type="InterPro" id="IPR003594">
    <property type="entry name" value="HATPase_dom"/>
</dbReference>
<evidence type="ECO:0000256" key="3">
    <source>
        <dbReference type="ARBA" id="ARBA00022553"/>
    </source>
</evidence>
<feature type="coiled-coil region" evidence="6">
    <location>
        <begin position="213"/>
        <end position="244"/>
    </location>
</feature>
<evidence type="ECO:0000313" key="9">
    <source>
        <dbReference type="EMBL" id="OJJ24807.1"/>
    </source>
</evidence>
<dbReference type="PANTHER" id="PTHR43065">
    <property type="entry name" value="SENSOR HISTIDINE KINASE"/>
    <property type="match status" value="1"/>
</dbReference>
<accession>A0A1L9QQE1</accession>
<sequence>MPSIDGLWKINEGQTQIASAENTLLQHPLTSANRELALSNIQNAWTQINEGFEQGLNTPINNPEEKQLDTQFRQNWDAWKRAHESYLDRERQFYQLGIPNPEQKRLKLLLERQNNSPEMERVNEAIAARSEMLEANRQKQPLFRQATTSLLALLQNNQEFATQIQQGSIRTTQQVQSIAIFVLATMPLLVSVLAWMLSRRISQPIDRQFNTLIKDLELARDTLEEKVKERTQELQESLHRLTQTQSQLVQAEKMSSLGLLVAGVAHEINNPVSFIYSNLTHLQEYTHNLLDMMQLYQKYYPNPSAEIQAEAQEIDLEFVQEDLPKILDSMQLGTDRIQKIVLSLRNFSRLDEAQFKAVDIHEGIDSTLLILQYRIKANSERPQIEIVKEYGQLPLVECYPGQLNQVVMNILANAIDALEESNVERTFEDIQEDSNQIVICTSPINEDWVQIAITDNGSGMSEQVKQEIFNPFFTTKPIGKGTGMGMSISYQIITEKHKGKLECLSTVGQGTKFVIQLPIQQ</sequence>
<keyword evidence="3" id="KW-0597">Phosphoprotein</keyword>
<dbReference type="PANTHER" id="PTHR43065:SF50">
    <property type="entry name" value="HISTIDINE KINASE"/>
    <property type="match status" value="1"/>
</dbReference>
<evidence type="ECO:0000259" key="8">
    <source>
        <dbReference type="PROSITE" id="PS50109"/>
    </source>
</evidence>
<dbReference type="EC" id="2.7.13.3" evidence="2"/>
<dbReference type="CDD" id="cd00082">
    <property type="entry name" value="HisKA"/>
    <property type="match status" value="1"/>
</dbReference>
<keyword evidence="7" id="KW-1133">Transmembrane helix</keyword>
<evidence type="ECO:0000256" key="5">
    <source>
        <dbReference type="ARBA" id="ARBA00023012"/>
    </source>
</evidence>
<dbReference type="InterPro" id="IPR036097">
    <property type="entry name" value="HisK_dim/P_sf"/>
</dbReference>
<dbReference type="InterPro" id="IPR036890">
    <property type="entry name" value="HATPase_C_sf"/>
</dbReference>
<keyword evidence="7" id="KW-0472">Membrane</keyword>
<dbReference type="Pfam" id="PF02518">
    <property type="entry name" value="HATPase_c"/>
    <property type="match status" value="1"/>
</dbReference>
<comment type="catalytic activity">
    <reaction evidence="1">
        <text>ATP + protein L-histidine = ADP + protein N-phospho-L-histidine.</text>
        <dbReference type="EC" id="2.7.13.3"/>
    </reaction>
</comment>
<feature type="domain" description="Histidine kinase" evidence="8">
    <location>
        <begin position="263"/>
        <end position="521"/>
    </location>
</feature>
<evidence type="ECO:0000256" key="1">
    <source>
        <dbReference type="ARBA" id="ARBA00000085"/>
    </source>
</evidence>
<dbReference type="InterPro" id="IPR005467">
    <property type="entry name" value="His_kinase_dom"/>
</dbReference>
<keyword evidence="4" id="KW-0418">Kinase</keyword>
<dbReference type="PROSITE" id="PS50109">
    <property type="entry name" value="HIS_KIN"/>
    <property type="match status" value="1"/>
</dbReference>
<dbReference type="InterPro" id="IPR004358">
    <property type="entry name" value="Sig_transdc_His_kin-like_C"/>
</dbReference>
<dbReference type="AlphaFoldDB" id="A0A1L9QQE1"/>
<gene>
    <name evidence="9" type="ORF">BI308_14660</name>
</gene>
<protein>
    <recommendedName>
        <fullName evidence="2">histidine kinase</fullName>
        <ecNumber evidence="2">2.7.13.3</ecNumber>
    </recommendedName>
</protein>
<name>A0A1L9QQE1_9CYAN</name>
<keyword evidence="4" id="KW-0808">Transferase</keyword>